<keyword evidence="4" id="KW-0326">Glycosidase</keyword>
<feature type="chain" id="PRO_5001669241" evidence="2">
    <location>
        <begin position="23"/>
        <end position="416"/>
    </location>
</feature>
<evidence type="ECO:0000259" key="3">
    <source>
        <dbReference type="SMART" id="SM01290"/>
    </source>
</evidence>
<evidence type="ECO:0000313" key="5">
    <source>
        <dbReference type="Proteomes" id="UP000027661"/>
    </source>
</evidence>
<dbReference type="EMBL" id="JNHM01000148">
    <property type="protein sequence ID" value="KDS45132.1"/>
    <property type="molecule type" value="Genomic_DNA"/>
</dbReference>
<evidence type="ECO:0000256" key="2">
    <source>
        <dbReference type="SAM" id="SignalP"/>
    </source>
</evidence>
<dbReference type="InterPro" id="IPR043022">
    <property type="entry name" value="PngaseF_N_sf"/>
</dbReference>
<dbReference type="Gene3D" id="2.60.120.1570">
    <property type="entry name" value="Peptide-N-glycosidase F, N-terminal domain"/>
    <property type="match status" value="1"/>
</dbReference>
<name>A0A069S3Z3_PHOVU</name>
<sequence length="416" mass="46694">MNLLTFIAPLAVAATFMMPADAANHKELPALGNTHIQVFDKTPVCFRPDSFPNYTPANADGVIRLVNGRIILKKITLPDYKRDVDVTLKVTVASNGDRWDKSGSCFVLPKESVINLMNIAEGKRAFPAVDSTKYEKMIGIVPGQDYVPTLELMRFMTPFGVGYYSSDNDSLSSKRRPVYIPKWEKSVTWVQDITDLYPALEREAYVGIYIDTWTAEGYVASMELDVKESKITCDVMPERRVKPLMNTVYYIGQTYPDIFSRKDVVMDFDMPKAAKNVRLKYIVTGHGGHSGGDEFVEKRNIVSVDGKEVLNFIPWRDDCASFRRFNPATGVWLIPRVAAYIGDKGYTTKEIEEPLASSDLSRSNWCPGSDVMPEEAVIGDLSAGKHSFKVSIPEAQQVDGNKLNHWLVSAYLVWEE</sequence>
<organism evidence="4 5">
    <name type="scientific">Phocaeicola vulgatus str. 3975 RP4</name>
    <dbReference type="NCBI Taxonomy" id="1339352"/>
    <lineage>
        <taxon>Bacteria</taxon>
        <taxon>Pseudomonadati</taxon>
        <taxon>Bacteroidota</taxon>
        <taxon>Bacteroidia</taxon>
        <taxon>Bacteroidales</taxon>
        <taxon>Bacteroidaceae</taxon>
        <taxon>Phocaeicola</taxon>
    </lineage>
</organism>
<keyword evidence="4" id="KW-0378">Hydrolase</keyword>
<protein>
    <submittedName>
        <fullName evidence="4">Peptide-N-glycosidase F, C terminal family protein</fullName>
    </submittedName>
</protein>
<accession>A0A069S3Z3</accession>
<feature type="signal peptide" evidence="2">
    <location>
        <begin position="1"/>
        <end position="22"/>
    </location>
</feature>
<dbReference type="SUPFAM" id="SSF49742">
    <property type="entry name" value="PHM/PNGase F"/>
    <property type="match status" value="1"/>
</dbReference>
<keyword evidence="1" id="KW-1015">Disulfide bond</keyword>
<evidence type="ECO:0000313" key="4">
    <source>
        <dbReference type="EMBL" id="KDS45132.1"/>
    </source>
</evidence>
<dbReference type="InterPro" id="IPR015197">
    <property type="entry name" value="PngaseF_C"/>
</dbReference>
<dbReference type="PATRIC" id="fig|1339352.3.peg.3876"/>
<keyword evidence="2" id="KW-0732">Signal</keyword>
<dbReference type="SMART" id="SM01290">
    <property type="entry name" value="N-glycanase_N"/>
    <property type="match status" value="1"/>
</dbReference>
<gene>
    <name evidence="4" type="ORF">M099_4130</name>
</gene>
<dbReference type="InterPro" id="IPR015196">
    <property type="entry name" value="PngaseF_N"/>
</dbReference>
<dbReference type="Proteomes" id="UP000027661">
    <property type="component" value="Unassembled WGS sequence"/>
</dbReference>
<dbReference type="InterPro" id="IPR008977">
    <property type="entry name" value="PHM/PNGase_F_dom_sf"/>
</dbReference>
<dbReference type="RefSeq" id="WP_005843321.1">
    <property type="nucleotide sequence ID" value="NZ_JNHM01000148.1"/>
</dbReference>
<dbReference type="GO" id="GO:0016715">
    <property type="term" value="F:oxidoreductase activity, acting on paired donors, with incorporation or reduction of molecular oxygen, reduced ascorbate as one donor, and incorporation of one atom of oxygen"/>
    <property type="evidence" value="ECO:0007669"/>
    <property type="project" value="InterPro"/>
</dbReference>
<dbReference type="AlphaFoldDB" id="A0A069S3Z3"/>
<dbReference type="Pfam" id="PF09113">
    <property type="entry name" value="N-glycanase_C"/>
    <property type="match status" value="1"/>
</dbReference>
<dbReference type="GeneID" id="5303726"/>
<reference evidence="4 5" key="1">
    <citation type="submission" date="2014-04" db="EMBL/GenBank/DDBJ databases">
        <authorList>
            <person name="Sears C."/>
            <person name="Carroll K."/>
            <person name="Sack B.R."/>
            <person name="Qadri F."/>
            <person name="Myers L.L."/>
            <person name="Chung G.-T."/>
            <person name="Escheverria P."/>
            <person name="Fraser C.M."/>
            <person name="Sadzewicz L."/>
            <person name="Shefchek K.A."/>
            <person name="Tallon L."/>
            <person name="Das S.P."/>
            <person name="Daugherty S."/>
            <person name="Mongodin E.F."/>
        </authorList>
    </citation>
    <scope>NUCLEOTIDE SEQUENCE [LARGE SCALE GENOMIC DNA]</scope>
    <source>
        <strain evidence="4 5">3975 RP4</strain>
    </source>
</reference>
<proteinExistence type="predicted"/>
<dbReference type="GO" id="GO:0016798">
    <property type="term" value="F:hydrolase activity, acting on glycosyl bonds"/>
    <property type="evidence" value="ECO:0007669"/>
    <property type="project" value="UniProtKB-KW"/>
</dbReference>
<dbReference type="DNASU" id="5303726"/>
<dbReference type="SMR" id="A0A069S3Z3"/>
<evidence type="ECO:0000256" key="1">
    <source>
        <dbReference type="ARBA" id="ARBA00023157"/>
    </source>
</evidence>
<comment type="caution">
    <text evidence="4">The sequence shown here is derived from an EMBL/GenBank/DDBJ whole genome shotgun (WGS) entry which is preliminary data.</text>
</comment>
<feature type="domain" description="Peptide-N-glycosidase F N-terminal" evidence="3">
    <location>
        <begin position="35"/>
        <end position="226"/>
    </location>
</feature>
<dbReference type="Gene3D" id="2.60.120.230">
    <property type="match status" value="1"/>
</dbReference>
<dbReference type="Pfam" id="PF09112">
    <property type="entry name" value="N-glycanase_N"/>
    <property type="match status" value="1"/>
</dbReference>
<dbReference type="InterPro" id="IPR014784">
    <property type="entry name" value="Cu2_ascorb_mOase-like_C"/>
</dbReference>